<evidence type="ECO:0000313" key="2">
    <source>
        <dbReference type="Proteomes" id="UP000839052"/>
    </source>
</evidence>
<keyword evidence="2" id="KW-1185">Reference proteome</keyword>
<organism evidence="1 2">
    <name type="scientific">Candidatus Nitrotoga arctica</name>
    <dbReference type="NCBI Taxonomy" id="453162"/>
    <lineage>
        <taxon>Bacteria</taxon>
        <taxon>Pseudomonadati</taxon>
        <taxon>Pseudomonadota</taxon>
        <taxon>Betaproteobacteria</taxon>
        <taxon>Nitrosomonadales</taxon>
        <taxon>Gallionellaceae</taxon>
        <taxon>Candidatus Nitrotoga</taxon>
    </lineage>
</organism>
<evidence type="ECO:0000313" key="1">
    <source>
        <dbReference type="EMBL" id="CAG9932694.1"/>
    </source>
</evidence>
<proteinExistence type="predicted"/>
<dbReference type="Proteomes" id="UP000839052">
    <property type="component" value="Chromosome"/>
</dbReference>
<reference evidence="1 2" key="1">
    <citation type="submission" date="2021-10" db="EMBL/GenBank/DDBJ databases">
        <authorList>
            <person name="Koch H."/>
        </authorList>
    </citation>
    <scope>NUCLEOTIDE SEQUENCE [LARGE SCALE GENOMIC DNA]</scope>
    <source>
        <strain evidence="1">6680</strain>
    </source>
</reference>
<sequence length="66" mass="7539">MIRRKFQTELPAGLVGLNEMKPNITGEHMRYLSSNKLTCGKMIILPLVGFFLLPDRIFTEYCACCD</sequence>
<name>A0ABM8YYZ8_9PROT</name>
<accession>A0ABM8YYZ8</accession>
<gene>
    <name evidence="1" type="ORF">NTG6680_1441</name>
</gene>
<protein>
    <submittedName>
        <fullName evidence="1">Uncharacterized protein</fullName>
    </submittedName>
</protein>
<dbReference type="EMBL" id="OU912926">
    <property type="protein sequence ID" value="CAG9932694.1"/>
    <property type="molecule type" value="Genomic_DNA"/>
</dbReference>